<dbReference type="EMBL" id="JALJOV010000068">
    <property type="protein sequence ID" value="KAK9867725.1"/>
    <property type="molecule type" value="Genomic_DNA"/>
</dbReference>
<feature type="region of interest" description="Disordered" evidence="2">
    <location>
        <begin position="280"/>
        <end position="368"/>
    </location>
</feature>
<organism evidence="4 5">
    <name type="scientific">Apatococcus fuscideae</name>
    <dbReference type="NCBI Taxonomy" id="2026836"/>
    <lineage>
        <taxon>Eukaryota</taxon>
        <taxon>Viridiplantae</taxon>
        <taxon>Chlorophyta</taxon>
        <taxon>core chlorophytes</taxon>
        <taxon>Trebouxiophyceae</taxon>
        <taxon>Chlorellales</taxon>
        <taxon>Chlorellaceae</taxon>
        <taxon>Apatococcus</taxon>
    </lineage>
</organism>
<feature type="region of interest" description="Disordered" evidence="2">
    <location>
        <begin position="386"/>
        <end position="411"/>
    </location>
</feature>
<dbReference type="InterPro" id="IPR052639">
    <property type="entry name" value="TRAIP_ubiq-protein_ligase"/>
</dbReference>
<dbReference type="InterPro" id="IPR013083">
    <property type="entry name" value="Znf_RING/FYVE/PHD"/>
</dbReference>
<feature type="compositionally biased region" description="Polar residues" evidence="2">
    <location>
        <begin position="235"/>
        <end position="256"/>
    </location>
</feature>
<protein>
    <recommendedName>
        <fullName evidence="3">RING-type domain-containing protein</fullName>
    </recommendedName>
</protein>
<evidence type="ECO:0000259" key="3">
    <source>
        <dbReference type="PROSITE" id="PS50089"/>
    </source>
</evidence>
<evidence type="ECO:0000256" key="1">
    <source>
        <dbReference type="PROSITE-ProRule" id="PRU00175"/>
    </source>
</evidence>
<sequence>MASSVRCSVCYEVGEHESGSGWLAVQPCGHVFHHACLLQSLEYKNVCPNCRNPGAGKAKNRLRIYLDLASGGPCTPGAAAGTPRIHPEHLAAKERELGDAIKELQSVRESLAAETAKRKEAALGQANALKRKREVEQQMDTELTGTRKRLSTLKDQMDRKDKYQKSVRDQLVWEKACLQKEADSLRSRFDPNLTAPELLAIAKRMRESTEARGGGGNEQSRHWAEIAASLKGEQQRLTGQVQASQSREASLTQQLSAAHHSRQTLQAHITKLQQQLEAAAQTHSEHAARHRAPAPLVQPPRPPAARCTEANTLPPAALTKPPGEVLTAKGPGYAPRGRADVNRPHLAPLNGRSHHLSGPSGSGKGLSNPTCMAGVDQDQRGLLHALPAAPPPLSSNASSFQGSSSNAGSFRGGSITGAGTFIRQGADGRGGRTKSLLLAATRQMPPPAQRQLQARAMASLAGNGPAKPRRPEASTSLTLKHFFASRD</sequence>
<feature type="region of interest" description="Disordered" evidence="2">
    <location>
        <begin position="234"/>
        <end position="263"/>
    </location>
</feature>
<dbReference type="GO" id="GO:0005634">
    <property type="term" value="C:nucleus"/>
    <property type="evidence" value="ECO:0007669"/>
    <property type="project" value="TreeGrafter"/>
</dbReference>
<dbReference type="CDD" id="cd16448">
    <property type="entry name" value="RING-H2"/>
    <property type="match status" value="1"/>
</dbReference>
<dbReference type="GO" id="GO:0016567">
    <property type="term" value="P:protein ubiquitination"/>
    <property type="evidence" value="ECO:0007669"/>
    <property type="project" value="TreeGrafter"/>
</dbReference>
<keyword evidence="1" id="KW-0862">Zinc</keyword>
<accession>A0AAW1TGB2</accession>
<dbReference type="SMART" id="SM00184">
    <property type="entry name" value="RING"/>
    <property type="match status" value="1"/>
</dbReference>
<feature type="compositionally biased region" description="Low complexity" evidence="2">
    <location>
        <begin position="394"/>
        <end position="409"/>
    </location>
</feature>
<dbReference type="InterPro" id="IPR001841">
    <property type="entry name" value="Znf_RING"/>
</dbReference>
<dbReference type="Proteomes" id="UP001485043">
    <property type="component" value="Unassembled WGS sequence"/>
</dbReference>
<dbReference type="AlphaFoldDB" id="A0AAW1TGB2"/>
<evidence type="ECO:0000313" key="4">
    <source>
        <dbReference type="EMBL" id="KAK9867725.1"/>
    </source>
</evidence>
<keyword evidence="1" id="KW-0863">Zinc-finger</keyword>
<dbReference type="PROSITE" id="PS50089">
    <property type="entry name" value="ZF_RING_2"/>
    <property type="match status" value="1"/>
</dbReference>
<dbReference type="GO" id="GO:0031297">
    <property type="term" value="P:replication fork processing"/>
    <property type="evidence" value="ECO:0007669"/>
    <property type="project" value="TreeGrafter"/>
</dbReference>
<dbReference type="GO" id="GO:0061630">
    <property type="term" value="F:ubiquitin protein ligase activity"/>
    <property type="evidence" value="ECO:0007669"/>
    <property type="project" value="TreeGrafter"/>
</dbReference>
<dbReference type="PANTHER" id="PTHR46569:SF1">
    <property type="entry name" value="E3 UBIQUITIN-PROTEIN LIGASE RFWD3-RELATED"/>
    <property type="match status" value="1"/>
</dbReference>
<evidence type="ECO:0000313" key="5">
    <source>
        <dbReference type="Proteomes" id="UP001485043"/>
    </source>
</evidence>
<reference evidence="4 5" key="1">
    <citation type="journal article" date="2024" name="Nat. Commun.">
        <title>Phylogenomics reveals the evolutionary origins of lichenization in chlorophyte algae.</title>
        <authorList>
            <person name="Puginier C."/>
            <person name="Libourel C."/>
            <person name="Otte J."/>
            <person name="Skaloud P."/>
            <person name="Haon M."/>
            <person name="Grisel S."/>
            <person name="Petersen M."/>
            <person name="Berrin J.G."/>
            <person name="Delaux P.M."/>
            <person name="Dal Grande F."/>
            <person name="Keller J."/>
        </authorList>
    </citation>
    <scope>NUCLEOTIDE SEQUENCE [LARGE SCALE GENOMIC DNA]</scope>
    <source>
        <strain evidence="4 5">SAG 2523</strain>
    </source>
</reference>
<dbReference type="GO" id="GO:0008270">
    <property type="term" value="F:zinc ion binding"/>
    <property type="evidence" value="ECO:0007669"/>
    <property type="project" value="UniProtKB-KW"/>
</dbReference>
<keyword evidence="1" id="KW-0479">Metal-binding</keyword>
<dbReference type="Pfam" id="PF13639">
    <property type="entry name" value="zf-RING_2"/>
    <property type="match status" value="1"/>
</dbReference>
<feature type="domain" description="RING-type" evidence="3">
    <location>
        <begin position="7"/>
        <end position="51"/>
    </location>
</feature>
<proteinExistence type="predicted"/>
<gene>
    <name evidence="4" type="ORF">WJX84_005163</name>
</gene>
<dbReference type="SUPFAM" id="SSF57850">
    <property type="entry name" value="RING/U-box"/>
    <property type="match status" value="1"/>
</dbReference>
<keyword evidence="5" id="KW-1185">Reference proteome</keyword>
<evidence type="ECO:0000256" key="2">
    <source>
        <dbReference type="SAM" id="MobiDB-lite"/>
    </source>
</evidence>
<dbReference type="PANTHER" id="PTHR46569">
    <property type="entry name" value="E3 UBIQUITIN-PROTEIN LIGASE TRAIP"/>
    <property type="match status" value="1"/>
</dbReference>
<feature type="region of interest" description="Disordered" evidence="2">
    <location>
        <begin position="444"/>
        <end position="487"/>
    </location>
</feature>
<dbReference type="GO" id="GO:0090734">
    <property type="term" value="C:site of DNA damage"/>
    <property type="evidence" value="ECO:0007669"/>
    <property type="project" value="TreeGrafter"/>
</dbReference>
<comment type="caution">
    <text evidence="4">The sequence shown here is derived from an EMBL/GenBank/DDBJ whole genome shotgun (WGS) entry which is preliminary data.</text>
</comment>
<dbReference type="Gene3D" id="3.30.40.10">
    <property type="entry name" value="Zinc/RING finger domain, C3HC4 (zinc finger)"/>
    <property type="match status" value="1"/>
</dbReference>
<name>A0AAW1TGB2_9CHLO</name>